<feature type="active site" evidence="8">
    <location>
        <position position="275"/>
    </location>
</feature>
<comment type="caution">
    <text evidence="10">The sequence shown here is derived from an EMBL/GenBank/DDBJ whole genome shotgun (WGS) entry which is preliminary data.</text>
</comment>
<dbReference type="SUPFAM" id="SSF53187">
    <property type="entry name" value="Zn-dependent exopeptidases"/>
    <property type="match status" value="1"/>
</dbReference>
<organism evidence="10 11">
    <name type="scientific">Geomobilimonas luticola</name>
    <dbReference type="NCBI Taxonomy" id="1114878"/>
    <lineage>
        <taxon>Bacteria</taxon>
        <taxon>Pseudomonadati</taxon>
        <taxon>Thermodesulfobacteriota</taxon>
        <taxon>Desulfuromonadia</taxon>
        <taxon>Geobacterales</taxon>
        <taxon>Geobacteraceae</taxon>
        <taxon>Geomobilimonas</taxon>
    </lineage>
</organism>
<evidence type="ECO:0000256" key="3">
    <source>
        <dbReference type="ARBA" id="ARBA00009528"/>
    </source>
</evidence>
<proteinExistence type="inferred from homology"/>
<feature type="binding site" evidence="8">
    <location>
        <position position="263"/>
    </location>
    <ligand>
        <name>Mn(2+)</name>
        <dbReference type="ChEBI" id="CHEBI:29035"/>
        <label>2</label>
    </ligand>
</feature>
<evidence type="ECO:0000313" key="11">
    <source>
        <dbReference type="Proteomes" id="UP000756860"/>
    </source>
</evidence>
<keyword evidence="5 8" id="KW-0645">Protease</keyword>
<dbReference type="Proteomes" id="UP000756860">
    <property type="component" value="Unassembled WGS sequence"/>
</dbReference>
<comment type="catalytic activity">
    <reaction evidence="1 8">
        <text>Release of an N-terminal amino acid, Xaa-|-Yaa-, in which Xaa is preferably Leu, but may be other amino acids including Pro although not Arg or Lys, and Yaa may be Pro. Amino acid amides and methyl esters are also readily hydrolyzed, but rates on arylamides are exceedingly low.</text>
        <dbReference type="EC" id="3.4.11.1"/>
    </reaction>
</comment>
<dbReference type="NCBIfam" id="NF002073">
    <property type="entry name" value="PRK00913.1-2"/>
    <property type="match status" value="1"/>
</dbReference>
<dbReference type="Gene3D" id="3.40.630.10">
    <property type="entry name" value="Zn peptidases"/>
    <property type="match status" value="1"/>
</dbReference>
<keyword evidence="6 8" id="KW-0378">Hydrolase</keyword>
<dbReference type="Pfam" id="PF02789">
    <property type="entry name" value="Peptidase_M17_N"/>
    <property type="match status" value="1"/>
</dbReference>
<feature type="binding site" evidence="8">
    <location>
        <position position="347"/>
    </location>
    <ligand>
        <name>Mn(2+)</name>
        <dbReference type="ChEBI" id="CHEBI:29035"/>
        <label>2</label>
    </ligand>
</feature>
<dbReference type="EMBL" id="JAHCVK010000001">
    <property type="protein sequence ID" value="MBT0651861.1"/>
    <property type="molecule type" value="Genomic_DNA"/>
</dbReference>
<feature type="binding site" evidence="8">
    <location>
        <position position="268"/>
    </location>
    <ligand>
        <name>Mn(2+)</name>
        <dbReference type="ChEBI" id="CHEBI:29035"/>
        <label>2</label>
    </ligand>
</feature>
<dbReference type="RefSeq" id="WP_214173849.1">
    <property type="nucleotide sequence ID" value="NZ_JAHCVK010000001.1"/>
</dbReference>
<name>A0ABS5S907_9BACT</name>
<reference evidence="10 11" key="1">
    <citation type="submission" date="2021-05" db="EMBL/GenBank/DDBJ databases">
        <title>The draft genome of Geobacter luticola JCM 17780.</title>
        <authorList>
            <person name="Xu Z."/>
            <person name="Masuda Y."/>
            <person name="Itoh H."/>
            <person name="Senoo K."/>
        </authorList>
    </citation>
    <scope>NUCLEOTIDE SEQUENCE [LARGE SCALE GENOMIC DNA]</scope>
    <source>
        <strain evidence="10 11">JCM 17780</strain>
    </source>
</reference>
<feature type="binding site" evidence="8">
    <location>
        <position position="345"/>
    </location>
    <ligand>
        <name>Mn(2+)</name>
        <dbReference type="ChEBI" id="CHEBI:29035"/>
        <label>1</label>
    </ligand>
</feature>
<feature type="binding site" evidence="8">
    <location>
        <position position="347"/>
    </location>
    <ligand>
        <name>Mn(2+)</name>
        <dbReference type="ChEBI" id="CHEBI:29035"/>
        <label>1</label>
    </ligand>
</feature>
<evidence type="ECO:0000256" key="7">
    <source>
        <dbReference type="ARBA" id="ARBA00023211"/>
    </source>
</evidence>
<evidence type="ECO:0000256" key="6">
    <source>
        <dbReference type="ARBA" id="ARBA00022801"/>
    </source>
</evidence>
<dbReference type="CDD" id="cd00433">
    <property type="entry name" value="Peptidase_M17"/>
    <property type="match status" value="1"/>
</dbReference>
<keyword evidence="8" id="KW-0963">Cytoplasm</keyword>
<dbReference type="NCBIfam" id="NF002074">
    <property type="entry name" value="PRK00913.1-4"/>
    <property type="match status" value="1"/>
</dbReference>
<feature type="binding site" evidence="8">
    <location>
        <position position="268"/>
    </location>
    <ligand>
        <name>Mn(2+)</name>
        <dbReference type="ChEBI" id="CHEBI:29035"/>
        <label>1</label>
    </ligand>
</feature>
<dbReference type="EC" id="3.4.11.10" evidence="8"/>
<evidence type="ECO:0000256" key="5">
    <source>
        <dbReference type="ARBA" id="ARBA00022670"/>
    </source>
</evidence>
<dbReference type="SUPFAM" id="SSF52949">
    <property type="entry name" value="Macro domain-like"/>
    <property type="match status" value="1"/>
</dbReference>
<evidence type="ECO:0000256" key="4">
    <source>
        <dbReference type="ARBA" id="ARBA00022438"/>
    </source>
</evidence>
<evidence type="ECO:0000256" key="2">
    <source>
        <dbReference type="ARBA" id="ARBA00000967"/>
    </source>
</evidence>
<comment type="catalytic activity">
    <reaction evidence="2 8">
        <text>Release of an N-terminal amino acid, preferentially leucine, but not glutamic or aspartic acids.</text>
        <dbReference type="EC" id="3.4.11.10"/>
    </reaction>
</comment>
<protein>
    <recommendedName>
        <fullName evidence="8">Probable cytosol aminopeptidase</fullName>
        <ecNumber evidence="8">3.4.11.1</ecNumber>
    </recommendedName>
    <alternativeName>
        <fullName evidence="8">Leucine aminopeptidase</fullName>
        <shortName evidence="8">LAP</shortName>
        <ecNumber evidence="8">3.4.11.10</ecNumber>
    </alternativeName>
    <alternativeName>
        <fullName evidence="8">Leucyl aminopeptidase</fullName>
    </alternativeName>
</protein>
<dbReference type="PRINTS" id="PR00481">
    <property type="entry name" value="LAMNOPPTDASE"/>
</dbReference>
<keyword evidence="7 8" id="KW-0464">Manganese</keyword>
<dbReference type="InterPro" id="IPR000819">
    <property type="entry name" value="Peptidase_M17_C"/>
</dbReference>
<dbReference type="NCBIfam" id="NF002077">
    <property type="entry name" value="PRK00913.2-4"/>
    <property type="match status" value="1"/>
</dbReference>
<gene>
    <name evidence="8" type="primary">pepA</name>
    <name evidence="10" type="ORF">KI810_02230</name>
</gene>
<keyword evidence="11" id="KW-1185">Reference proteome</keyword>
<dbReference type="EC" id="3.4.11.1" evidence="8"/>
<dbReference type="InterPro" id="IPR043472">
    <property type="entry name" value="Macro_dom-like"/>
</dbReference>
<dbReference type="NCBIfam" id="NF002083">
    <property type="entry name" value="PRK00913.3-5"/>
    <property type="match status" value="1"/>
</dbReference>
<feature type="active site" evidence="8">
    <location>
        <position position="349"/>
    </location>
</feature>
<comment type="function">
    <text evidence="8">Presumably involved in the processing and regular turnover of intracellular proteins. Catalyzes the removal of unsubstituted N-terminal amino acids from various peptides.</text>
</comment>
<sequence length="494" mass="52621">MQISLMVEDPLTHPCPVLVAACFEGDEEMEWLARLDQAMDGGLVPLCRQEDFAGKIDKVKLVHTLGRMPAERILLVGLGKRKELTAERLRRAAGTIVQAMKKGRIERGSSLLHLAAGTDPARLRAVAEGALLGSYEFSRYKTTAGEESAVTGLTFLCPDETVLQHVEPCVAEAVSVCEAVSFARDLVSQPGNVATPAYLAEKGLEMAARHGITCQVLEREELERLGMEALLAVSRGSHQPPRFIILEYRGGGAKGRPVVLVGKGVTFDSGGISLKPGAGMERMKDDMAGAAAVLGTLQAAAALHLPLHLVGLVPAAENLPGGGAYKPGDVVKAMSGKTIEVVNTDAEGRLLLCDALHYAQRYRPAVLIDLATLTGACIVALGNVATGLMGNDNTLKRALQRAGETSGERVWELPLWEEYGELMKSDIADVKNAGGPTAGTISAGWFLQQFAGKTRWAHLDIAGTAWEEKGQPHIPKGATGVGVRLLVEYLRSIC</sequence>
<feature type="domain" description="Cytosol aminopeptidase" evidence="9">
    <location>
        <begin position="343"/>
        <end position="350"/>
    </location>
</feature>
<keyword evidence="4 8" id="KW-0031">Aminopeptidase</keyword>
<dbReference type="PROSITE" id="PS00631">
    <property type="entry name" value="CYTOSOL_AP"/>
    <property type="match status" value="1"/>
</dbReference>
<accession>A0ABS5S907</accession>
<comment type="similarity">
    <text evidence="3 8">Belongs to the peptidase M17 family.</text>
</comment>
<dbReference type="Gene3D" id="3.40.220.10">
    <property type="entry name" value="Leucine Aminopeptidase, subunit E, domain 1"/>
    <property type="match status" value="1"/>
</dbReference>
<evidence type="ECO:0000256" key="1">
    <source>
        <dbReference type="ARBA" id="ARBA00000135"/>
    </source>
</evidence>
<feature type="binding site" evidence="8">
    <location>
        <position position="286"/>
    </location>
    <ligand>
        <name>Mn(2+)</name>
        <dbReference type="ChEBI" id="CHEBI:29035"/>
        <label>2</label>
    </ligand>
</feature>
<dbReference type="PANTHER" id="PTHR11963:SF23">
    <property type="entry name" value="CYTOSOL AMINOPEPTIDASE"/>
    <property type="match status" value="1"/>
</dbReference>
<dbReference type="InterPro" id="IPR008283">
    <property type="entry name" value="Peptidase_M17_N"/>
</dbReference>
<evidence type="ECO:0000313" key="10">
    <source>
        <dbReference type="EMBL" id="MBT0651861.1"/>
    </source>
</evidence>
<dbReference type="PANTHER" id="PTHR11963">
    <property type="entry name" value="LEUCINE AMINOPEPTIDASE-RELATED"/>
    <property type="match status" value="1"/>
</dbReference>
<dbReference type="GO" id="GO:0004177">
    <property type="term" value="F:aminopeptidase activity"/>
    <property type="evidence" value="ECO:0007669"/>
    <property type="project" value="UniProtKB-KW"/>
</dbReference>
<comment type="subcellular location">
    <subcellularLocation>
        <location evidence="8">Cytoplasm</location>
    </subcellularLocation>
</comment>
<evidence type="ECO:0000259" key="9">
    <source>
        <dbReference type="PROSITE" id="PS00631"/>
    </source>
</evidence>
<evidence type="ECO:0000256" key="8">
    <source>
        <dbReference type="HAMAP-Rule" id="MF_00181"/>
    </source>
</evidence>
<dbReference type="HAMAP" id="MF_00181">
    <property type="entry name" value="Cytosol_peptidase_M17"/>
    <property type="match status" value="1"/>
</dbReference>
<dbReference type="InterPro" id="IPR011356">
    <property type="entry name" value="Leucine_aapep/pepB"/>
</dbReference>
<dbReference type="Pfam" id="PF00883">
    <property type="entry name" value="Peptidase_M17"/>
    <property type="match status" value="1"/>
</dbReference>
<keyword evidence="8" id="KW-0479">Metal-binding</keyword>
<dbReference type="InterPro" id="IPR023042">
    <property type="entry name" value="Peptidase_M17_leu_NH2_pept"/>
</dbReference>
<comment type="cofactor">
    <cofactor evidence="8">
        <name>Mn(2+)</name>
        <dbReference type="ChEBI" id="CHEBI:29035"/>
    </cofactor>
    <text evidence="8">Binds 2 manganese ions per subunit.</text>
</comment>